<feature type="compositionally biased region" description="Polar residues" evidence="3">
    <location>
        <begin position="1"/>
        <end position="13"/>
    </location>
</feature>
<keyword evidence="1" id="KW-0649">Protein kinase inhibitor</keyword>
<dbReference type="EMBL" id="PDCK01000043">
    <property type="protein sequence ID" value="PRQ33328.1"/>
    <property type="molecule type" value="Genomic_DNA"/>
</dbReference>
<dbReference type="Gramene" id="PRQ33328">
    <property type="protein sequence ID" value="PRQ33328"/>
    <property type="gene ID" value="RchiOBHm_Chr5g0056381"/>
</dbReference>
<protein>
    <submittedName>
        <fullName evidence="4">Uncharacterized protein</fullName>
    </submittedName>
</protein>
<dbReference type="OMA" id="GIEECKT"/>
<dbReference type="Proteomes" id="UP000238479">
    <property type="component" value="Chromosome 5"/>
</dbReference>
<name>A0A2P6QGL9_ROSCH</name>
<dbReference type="AlphaFoldDB" id="A0A2P6QGL9"/>
<evidence type="ECO:0000313" key="4">
    <source>
        <dbReference type="EMBL" id="PRQ33328.1"/>
    </source>
</evidence>
<proteinExistence type="predicted"/>
<dbReference type="GO" id="GO:0032875">
    <property type="term" value="P:regulation of DNA endoreduplication"/>
    <property type="evidence" value="ECO:0007669"/>
    <property type="project" value="InterPro"/>
</dbReference>
<evidence type="ECO:0000256" key="2">
    <source>
        <dbReference type="ARBA" id="ARBA00023306"/>
    </source>
</evidence>
<feature type="region of interest" description="Disordered" evidence="3">
    <location>
        <begin position="1"/>
        <end position="29"/>
    </location>
</feature>
<dbReference type="PANTHER" id="PTHR33142:SF89">
    <property type="entry name" value="CYCLIN-DEPENDENT PROTEIN KINASE INHIBITOR SMR2"/>
    <property type="match status" value="1"/>
</dbReference>
<sequence>MSKSIDQTSNHQVSPEFHEQPPKGLEEDDGIEVIIQGSNDKQLEEYSSCRTPTSFDHRIPTIQSCPATPRKKQGRVFLHKRKLAFPDFFESTSGEEVESFFQSCFESPASPRVKKKRCTSI</sequence>
<dbReference type="GO" id="GO:0004860">
    <property type="term" value="F:protein kinase inhibitor activity"/>
    <property type="evidence" value="ECO:0007669"/>
    <property type="project" value="UniProtKB-KW"/>
</dbReference>
<organism evidence="4 5">
    <name type="scientific">Rosa chinensis</name>
    <name type="common">China rose</name>
    <dbReference type="NCBI Taxonomy" id="74649"/>
    <lineage>
        <taxon>Eukaryota</taxon>
        <taxon>Viridiplantae</taxon>
        <taxon>Streptophyta</taxon>
        <taxon>Embryophyta</taxon>
        <taxon>Tracheophyta</taxon>
        <taxon>Spermatophyta</taxon>
        <taxon>Magnoliopsida</taxon>
        <taxon>eudicotyledons</taxon>
        <taxon>Gunneridae</taxon>
        <taxon>Pentapetalae</taxon>
        <taxon>rosids</taxon>
        <taxon>fabids</taxon>
        <taxon>Rosales</taxon>
        <taxon>Rosaceae</taxon>
        <taxon>Rosoideae</taxon>
        <taxon>Rosoideae incertae sedis</taxon>
        <taxon>Rosa</taxon>
    </lineage>
</organism>
<keyword evidence="2" id="KW-0131">Cell cycle</keyword>
<evidence type="ECO:0000313" key="5">
    <source>
        <dbReference type="Proteomes" id="UP000238479"/>
    </source>
</evidence>
<dbReference type="PANTHER" id="PTHR33142">
    <property type="entry name" value="CYCLIN-DEPENDENT PROTEIN KINASE INHIBITOR SMR13"/>
    <property type="match status" value="1"/>
</dbReference>
<keyword evidence="5" id="KW-1185">Reference proteome</keyword>
<comment type="caution">
    <text evidence="4">The sequence shown here is derived from an EMBL/GenBank/DDBJ whole genome shotgun (WGS) entry which is preliminary data.</text>
</comment>
<evidence type="ECO:0000256" key="1">
    <source>
        <dbReference type="ARBA" id="ARBA00023013"/>
    </source>
</evidence>
<accession>A0A2P6QGL9</accession>
<feature type="compositionally biased region" description="Basic and acidic residues" evidence="3">
    <location>
        <begin position="16"/>
        <end position="25"/>
    </location>
</feature>
<reference evidence="4 5" key="1">
    <citation type="journal article" date="2018" name="Nat. Genet.">
        <title>The Rosa genome provides new insights in the design of modern roses.</title>
        <authorList>
            <person name="Bendahmane M."/>
        </authorList>
    </citation>
    <scope>NUCLEOTIDE SEQUENCE [LARGE SCALE GENOMIC DNA]</scope>
    <source>
        <strain evidence="5">cv. Old Blush</strain>
    </source>
</reference>
<gene>
    <name evidence="4" type="ORF">RchiOBHm_Chr5g0056381</name>
</gene>
<evidence type="ECO:0000256" key="3">
    <source>
        <dbReference type="SAM" id="MobiDB-lite"/>
    </source>
</evidence>
<dbReference type="InterPro" id="IPR040389">
    <property type="entry name" value="SMR"/>
</dbReference>